<dbReference type="AlphaFoldDB" id="A0A9Q8WI66"/>
<dbReference type="Gene3D" id="1.20.1290.10">
    <property type="entry name" value="AhpD-like"/>
    <property type="match status" value="1"/>
</dbReference>
<feature type="region of interest" description="Disordered" evidence="1">
    <location>
        <begin position="110"/>
        <end position="130"/>
    </location>
</feature>
<dbReference type="KEGG" id="clup:CLUP02_10060"/>
<evidence type="ECO:0000313" key="2">
    <source>
        <dbReference type="EMBL" id="UQC84563.1"/>
    </source>
</evidence>
<dbReference type="SUPFAM" id="SSF69118">
    <property type="entry name" value="AhpD-like"/>
    <property type="match status" value="1"/>
</dbReference>
<dbReference type="InterPro" id="IPR029032">
    <property type="entry name" value="AhpD-like"/>
</dbReference>
<dbReference type="PANTHER" id="PTHR28180:SF2">
    <property type="entry name" value="PEROXISOMAL PROTEIN 2"/>
    <property type="match status" value="1"/>
</dbReference>
<gene>
    <name evidence="2" type="ORF">CLUP02_10060</name>
</gene>
<name>A0A9Q8WI66_9PEZI</name>
<dbReference type="EMBL" id="CP019477">
    <property type="protein sequence ID" value="UQC84563.1"/>
    <property type="molecule type" value="Genomic_DNA"/>
</dbReference>
<feature type="compositionally biased region" description="Polar residues" evidence="1">
    <location>
        <begin position="117"/>
        <end position="126"/>
    </location>
</feature>
<dbReference type="RefSeq" id="XP_049146180.1">
    <property type="nucleotide sequence ID" value="XM_049289036.1"/>
</dbReference>
<accession>A0A9Q8WI66</accession>
<protein>
    <submittedName>
        <fullName evidence="2">Carboxymuconolactone decarboxylase</fullName>
    </submittedName>
</protein>
<organism evidence="2 3">
    <name type="scientific">Colletotrichum lupini</name>
    <dbReference type="NCBI Taxonomy" id="145971"/>
    <lineage>
        <taxon>Eukaryota</taxon>
        <taxon>Fungi</taxon>
        <taxon>Dikarya</taxon>
        <taxon>Ascomycota</taxon>
        <taxon>Pezizomycotina</taxon>
        <taxon>Sordariomycetes</taxon>
        <taxon>Hypocreomycetidae</taxon>
        <taxon>Glomerellales</taxon>
        <taxon>Glomerellaceae</taxon>
        <taxon>Colletotrichum</taxon>
        <taxon>Colletotrichum acutatum species complex</taxon>
    </lineage>
</organism>
<sequence length="350" mass="38111">MATMTAGLMPIATPALLTSLKNQPHVPKHAWYFIAATTLTILNRPDEIPQVYNHVMKHGLGPDDVKPGPEEHLTILRKLREALVKASAVGGLPKTINSLMELKKVTPEHLLDEPQGANDTLSSSPTARHVDIHHTPSSKILQRGQGFWDNIYGKISRRVMSQMDRSGTEDLGLTARLMYGYILSNTNVLSPVETSYVLIAGLIPQDVNPQLKGHLKGALNGGASAEEVRAVRGIVMDICKASGMNQLGDGVPGGWGWRSEVATKALTRLLSTEESLVVGRMICFLQYSTHHDTGDEARRAIKRFRRGHNSAIDEAGSDTLSDESTAKVDWPTNAGTQVSELSYDICVPVI</sequence>
<dbReference type="GeneID" id="73344046"/>
<dbReference type="Proteomes" id="UP000830671">
    <property type="component" value="Chromosome 5"/>
</dbReference>
<keyword evidence="3" id="KW-1185">Reference proteome</keyword>
<dbReference type="PANTHER" id="PTHR28180">
    <property type="entry name" value="CONSERVED MITOCHONDRIAL PROTEIN-RELATED"/>
    <property type="match status" value="1"/>
</dbReference>
<dbReference type="InterPro" id="IPR052999">
    <property type="entry name" value="PTS1_Protein"/>
</dbReference>
<evidence type="ECO:0000313" key="3">
    <source>
        <dbReference type="Proteomes" id="UP000830671"/>
    </source>
</evidence>
<evidence type="ECO:0000256" key="1">
    <source>
        <dbReference type="SAM" id="MobiDB-lite"/>
    </source>
</evidence>
<reference evidence="2" key="1">
    <citation type="journal article" date="2021" name="Mol. Plant Microbe Interact.">
        <title>Complete Genome Sequence of the Plant-Pathogenic Fungus Colletotrichum lupini.</title>
        <authorList>
            <person name="Baroncelli R."/>
            <person name="Pensec F."/>
            <person name="Da Lio D."/>
            <person name="Boufleur T."/>
            <person name="Vicente I."/>
            <person name="Sarrocco S."/>
            <person name="Picot A."/>
            <person name="Baraldi E."/>
            <person name="Sukno S."/>
            <person name="Thon M."/>
            <person name="Le Floch G."/>
        </authorList>
    </citation>
    <scope>NUCLEOTIDE SEQUENCE</scope>
    <source>
        <strain evidence="2">IMI 504893</strain>
    </source>
</reference>
<proteinExistence type="predicted"/>